<dbReference type="PANTHER" id="PTHR31286:SF180">
    <property type="entry name" value="OS10G0362600 PROTEIN"/>
    <property type="match status" value="1"/>
</dbReference>
<reference evidence="3" key="2">
    <citation type="journal article" date="2023" name="Plants (Basel)">
        <title>Annotation of the Turnera subulata (Passifloraceae) Draft Genome Reveals the S-Locus Evolved after the Divergence of Turneroideae from Passifloroideae in a Stepwise Manner.</title>
        <authorList>
            <person name="Henning P.M."/>
            <person name="Roalson E.H."/>
            <person name="Mir W."/>
            <person name="McCubbin A.G."/>
            <person name="Shore J.S."/>
        </authorList>
    </citation>
    <scope>NUCLEOTIDE SEQUENCE</scope>
    <source>
        <strain evidence="3">F60SS</strain>
    </source>
</reference>
<feature type="compositionally biased region" description="Acidic residues" evidence="1">
    <location>
        <begin position="1"/>
        <end position="11"/>
    </location>
</feature>
<feature type="domain" description="DUF4283" evidence="2">
    <location>
        <begin position="38"/>
        <end position="117"/>
    </location>
</feature>
<feature type="region of interest" description="Disordered" evidence="1">
    <location>
        <begin position="235"/>
        <end position="261"/>
    </location>
</feature>
<evidence type="ECO:0000256" key="1">
    <source>
        <dbReference type="SAM" id="MobiDB-lite"/>
    </source>
</evidence>
<evidence type="ECO:0000259" key="2">
    <source>
        <dbReference type="Pfam" id="PF14111"/>
    </source>
</evidence>
<accession>A0A9Q0GG37</accession>
<dbReference type="PANTHER" id="PTHR31286">
    <property type="entry name" value="GLYCINE-RICH CELL WALL STRUCTURAL PROTEIN 1.8-LIKE"/>
    <property type="match status" value="1"/>
</dbReference>
<dbReference type="Pfam" id="PF14111">
    <property type="entry name" value="DUF4283"/>
    <property type="match status" value="1"/>
</dbReference>
<dbReference type="InterPro" id="IPR025558">
    <property type="entry name" value="DUF4283"/>
</dbReference>
<dbReference type="EMBL" id="JAKUCV010000660">
    <property type="protein sequence ID" value="KAJ4849252.1"/>
    <property type="molecule type" value="Genomic_DNA"/>
</dbReference>
<keyword evidence="4" id="KW-1185">Reference proteome</keyword>
<feature type="compositionally biased region" description="Polar residues" evidence="1">
    <location>
        <begin position="247"/>
        <end position="261"/>
    </location>
</feature>
<sequence>MAPESLSEEQGPDGYWSNSQEPVLNLDSDEEEELKSSKPVLVGKLISDVRRFSSKVVGEVMSKAWNVSNSLGVSEVKENTFLFTLDSVADMLRILSNSPWNISGTHICLREWSPNVILKSIKFDRLSFWVQVSGLPPHYYDKVGHLEKDCSKCLEDRRAGRQARHPANYGPHLRASKSYGRRGLLNLRHVLGGKLTGHGKGLNTSVGDFTAARAPPTVILAGLEEHTRGQMRQKWGAQMGPGGKALSSKSSGPSWQPKSTPITLSEPAQVLSASFADPVQDLSAPIITYLKASPAKRFSFKQQARSANSRPASSHPLEQEQNIISLVSPSLTPLASVSSESLAFVSSKSLPQHEQAVVAGQQPQMNI</sequence>
<organism evidence="3 4">
    <name type="scientific">Turnera subulata</name>
    <dbReference type="NCBI Taxonomy" id="218843"/>
    <lineage>
        <taxon>Eukaryota</taxon>
        <taxon>Viridiplantae</taxon>
        <taxon>Streptophyta</taxon>
        <taxon>Embryophyta</taxon>
        <taxon>Tracheophyta</taxon>
        <taxon>Spermatophyta</taxon>
        <taxon>Magnoliopsida</taxon>
        <taxon>eudicotyledons</taxon>
        <taxon>Gunneridae</taxon>
        <taxon>Pentapetalae</taxon>
        <taxon>rosids</taxon>
        <taxon>fabids</taxon>
        <taxon>Malpighiales</taxon>
        <taxon>Passifloraceae</taxon>
        <taxon>Turnera</taxon>
    </lineage>
</organism>
<evidence type="ECO:0000313" key="4">
    <source>
        <dbReference type="Proteomes" id="UP001141552"/>
    </source>
</evidence>
<dbReference type="AlphaFoldDB" id="A0A9Q0GG37"/>
<protein>
    <recommendedName>
        <fullName evidence="2">DUF4283 domain-containing protein</fullName>
    </recommendedName>
</protein>
<name>A0A9Q0GG37_9ROSI</name>
<evidence type="ECO:0000313" key="3">
    <source>
        <dbReference type="EMBL" id="KAJ4849252.1"/>
    </source>
</evidence>
<dbReference type="InterPro" id="IPR040256">
    <property type="entry name" value="At4g02000-like"/>
</dbReference>
<reference evidence="3" key="1">
    <citation type="submission" date="2022-02" db="EMBL/GenBank/DDBJ databases">
        <authorList>
            <person name="Henning P.M."/>
            <person name="McCubbin A.G."/>
            <person name="Shore J.S."/>
        </authorList>
    </citation>
    <scope>NUCLEOTIDE SEQUENCE</scope>
    <source>
        <strain evidence="3">F60SS</strain>
        <tissue evidence="3">Leaves</tissue>
    </source>
</reference>
<gene>
    <name evidence="3" type="ORF">Tsubulata_012940</name>
</gene>
<feature type="region of interest" description="Disordered" evidence="1">
    <location>
        <begin position="1"/>
        <end position="31"/>
    </location>
</feature>
<comment type="caution">
    <text evidence="3">The sequence shown here is derived from an EMBL/GenBank/DDBJ whole genome shotgun (WGS) entry which is preliminary data.</text>
</comment>
<proteinExistence type="predicted"/>
<dbReference type="Proteomes" id="UP001141552">
    <property type="component" value="Unassembled WGS sequence"/>
</dbReference>